<feature type="domain" description="Glycosyl transferase family 1" evidence="2">
    <location>
        <begin position="206"/>
        <end position="331"/>
    </location>
</feature>
<gene>
    <name evidence="4" type="ORF">psyc5s11_50870</name>
</gene>
<evidence type="ECO:0000259" key="3">
    <source>
        <dbReference type="Pfam" id="PF13439"/>
    </source>
</evidence>
<reference evidence="5" key="1">
    <citation type="submission" date="2021-07" db="EMBL/GenBank/DDBJ databases">
        <title>Complete genome sequencing of a Clostridium isolate.</title>
        <authorList>
            <person name="Ueki A."/>
            <person name="Tonouchi A."/>
        </authorList>
    </citation>
    <scope>NUCLEOTIDE SEQUENCE [LARGE SCALE GENOMIC DNA]</scope>
    <source>
        <strain evidence="5">C5S11</strain>
    </source>
</reference>
<keyword evidence="5" id="KW-1185">Reference proteome</keyword>
<dbReference type="Gene3D" id="3.40.50.2000">
    <property type="entry name" value="Glycogen Phosphorylase B"/>
    <property type="match status" value="2"/>
</dbReference>
<organism evidence="4 5">
    <name type="scientific">Clostridium gelidum</name>
    <dbReference type="NCBI Taxonomy" id="704125"/>
    <lineage>
        <taxon>Bacteria</taxon>
        <taxon>Bacillati</taxon>
        <taxon>Bacillota</taxon>
        <taxon>Clostridia</taxon>
        <taxon>Eubacteriales</taxon>
        <taxon>Clostridiaceae</taxon>
        <taxon>Clostridium</taxon>
    </lineage>
</organism>
<evidence type="ECO:0008006" key="6">
    <source>
        <dbReference type="Google" id="ProtNLM"/>
    </source>
</evidence>
<keyword evidence="1" id="KW-0808">Transferase</keyword>
<dbReference type="Pfam" id="PF13439">
    <property type="entry name" value="Glyco_transf_4"/>
    <property type="match status" value="1"/>
</dbReference>
<evidence type="ECO:0000313" key="4">
    <source>
        <dbReference type="EMBL" id="BCZ49020.1"/>
    </source>
</evidence>
<dbReference type="PANTHER" id="PTHR46401:SF2">
    <property type="entry name" value="GLYCOSYLTRANSFERASE WBBK-RELATED"/>
    <property type="match status" value="1"/>
</dbReference>
<accession>A0ABM7TAQ4</accession>
<evidence type="ECO:0000259" key="2">
    <source>
        <dbReference type="Pfam" id="PF00534"/>
    </source>
</evidence>
<dbReference type="PANTHER" id="PTHR46401">
    <property type="entry name" value="GLYCOSYLTRANSFERASE WBBK-RELATED"/>
    <property type="match status" value="1"/>
</dbReference>
<evidence type="ECO:0000256" key="1">
    <source>
        <dbReference type="ARBA" id="ARBA00022679"/>
    </source>
</evidence>
<sequence length="380" mass="44370">MKIVLIGLASVFTEGMTYQDNLLANQLRYDGHEITIISECYKYQDGVIVKTHEEDKVLPNGIHLVRIKYRNILGDFISGKIRAVKGLYNILEQECPDIIFHHGLQSYELLTIVKYKKKHTDIKIFLDSHEDFNNSATNFLSKYILHKMYYKYIIRRVLPYIDKVFCVAYESFDFLRQLYGVPDNLMEFYPLGGIILDESIREEKRIKIRKKLMLKNANILMVHSGKMDKLKRTDEIIKAFMQVKSDKFRLLLIGTMQDDVKKDIFPLIESDNRIKFLGWKNGDELLNYLCACDLYVQPGTQSATMQNALCCGSAAALYPYSSHKYLLKDSVFYIETINDMMNLFDDISRNPEILEKKQIQSNKLAHEILDYRVLASRLFK</sequence>
<dbReference type="InterPro" id="IPR001296">
    <property type="entry name" value="Glyco_trans_1"/>
</dbReference>
<dbReference type="InterPro" id="IPR028098">
    <property type="entry name" value="Glyco_trans_4-like_N"/>
</dbReference>
<dbReference type="EMBL" id="AP024849">
    <property type="protein sequence ID" value="BCZ49020.1"/>
    <property type="molecule type" value="Genomic_DNA"/>
</dbReference>
<dbReference type="Proteomes" id="UP000824633">
    <property type="component" value="Chromosome"/>
</dbReference>
<dbReference type="RefSeq" id="WP_224035233.1">
    <property type="nucleotide sequence ID" value="NZ_AP024849.1"/>
</dbReference>
<feature type="domain" description="Glycosyltransferase subfamily 4-like N-terminal" evidence="3">
    <location>
        <begin position="23"/>
        <end position="184"/>
    </location>
</feature>
<name>A0ABM7TAQ4_9CLOT</name>
<evidence type="ECO:0000313" key="5">
    <source>
        <dbReference type="Proteomes" id="UP000824633"/>
    </source>
</evidence>
<proteinExistence type="predicted"/>
<dbReference type="CDD" id="cd03801">
    <property type="entry name" value="GT4_PimA-like"/>
    <property type="match status" value="1"/>
</dbReference>
<protein>
    <recommendedName>
        <fullName evidence="6">Glycosyltransferase subfamily 4-like N-terminal domain-containing protein</fullName>
    </recommendedName>
</protein>
<dbReference type="SUPFAM" id="SSF53756">
    <property type="entry name" value="UDP-Glycosyltransferase/glycogen phosphorylase"/>
    <property type="match status" value="1"/>
</dbReference>
<dbReference type="Pfam" id="PF00534">
    <property type="entry name" value="Glycos_transf_1"/>
    <property type="match status" value="1"/>
</dbReference>